<dbReference type="InterPro" id="IPR006638">
    <property type="entry name" value="Elp3/MiaA/NifB-like_rSAM"/>
</dbReference>
<evidence type="ECO:0000256" key="1">
    <source>
        <dbReference type="ARBA" id="ARBA00001966"/>
    </source>
</evidence>
<dbReference type="OrthoDB" id="9801424at2"/>
<dbReference type="GO" id="GO:0051536">
    <property type="term" value="F:iron-sulfur cluster binding"/>
    <property type="evidence" value="ECO:0007669"/>
    <property type="project" value="UniProtKB-KW"/>
</dbReference>
<dbReference type="PANTHER" id="PTHR43409:SF16">
    <property type="entry name" value="SLR0320 PROTEIN"/>
    <property type="match status" value="1"/>
</dbReference>
<evidence type="ECO:0000313" key="8">
    <source>
        <dbReference type="EMBL" id="SKA61823.1"/>
    </source>
</evidence>
<dbReference type="GO" id="GO:0031419">
    <property type="term" value="F:cobalamin binding"/>
    <property type="evidence" value="ECO:0007669"/>
    <property type="project" value="InterPro"/>
</dbReference>
<evidence type="ECO:0000256" key="3">
    <source>
        <dbReference type="ARBA" id="ARBA00022723"/>
    </source>
</evidence>
<dbReference type="InterPro" id="IPR051198">
    <property type="entry name" value="BchE-like"/>
</dbReference>
<dbReference type="RefSeq" id="WP_078765461.1">
    <property type="nucleotide sequence ID" value="NZ_FUXZ01000003.1"/>
</dbReference>
<dbReference type="CDD" id="cd01335">
    <property type="entry name" value="Radical_SAM"/>
    <property type="match status" value="1"/>
</dbReference>
<keyword evidence="3" id="KW-0479">Metal-binding</keyword>
<dbReference type="InterPro" id="IPR007197">
    <property type="entry name" value="rSAM"/>
</dbReference>
<reference evidence="8 9" key="1">
    <citation type="submission" date="2017-02" db="EMBL/GenBank/DDBJ databases">
        <authorList>
            <person name="Peterson S.W."/>
        </authorList>
    </citation>
    <scope>NUCLEOTIDE SEQUENCE [LARGE SCALE GENOMIC DNA]</scope>
    <source>
        <strain evidence="8 9">ATCC 35992</strain>
    </source>
</reference>
<keyword evidence="5" id="KW-0411">Iron-sulfur</keyword>
<proteinExistence type="predicted"/>
<comment type="cofactor">
    <cofactor evidence="1">
        <name>[4Fe-4S] cluster</name>
        <dbReference type="ChEBI" id="CHEBI:49883"/>
    </cofactor>
</comment>
<keyword evidence="4" id="KW-0408">Iron</keyword>
<dbReference type="Pfam" id="PF04055">
    <property type="entry name" value="Radical_SAM"/>
    <property type="match status" value="1"/>
</dbReference>
<dbReference type="Gene3D" id="3.80.30.20">
    <property type="entry name" value="tm_1862 like domain"/>
    <property type="match status" value="1"/>
</dbReference>
<keyword evidence="2" id="KW-0949">S-adenosyl-L-methionine</keyword>
<dbReference type="Pfam" id="PF13311">
    <property type="entry name" value="DUF4080"/>
    <property type="match status" value="1"/>
</dbReference>
<dbReference type="InterPro" id="IPR023404">
    <property type="entry name" value="rSAM_horseshoe"/>
</dbReference>
<dbReference type="GO" id="GO:0005829">
    <property type="term" value="C:cytosol"/>
    <property type="evidence" value="ECO:0007669"/>
    <property type="project" value="TreeGrafter"/>
</dbReference>
<dbReference type="InterPro" id="IPR006158">
    <property type="entry name" value="Cobalamin-bd"/>
</dbReference>
<dbReference type="Gene3D" id="3.40.50.280">
    <property type="entry name" value="Cobalamin-binding domain"/>
    <property type="match status" value="1"/>
</dbReference>
<dbReference type="EMBL" id="FUXZ01000003">
    <property type="protein sequence ID" value="SKA61823.1"/>
    <property type="molecule type" value="Genomic_DNA"/>
</dbReference>
<dbReference type="SFLD" id="SFLDS00029">
    <property type="entry name" value="Radical_SAM"/>
    <property type="match status" value="1"/>
</dbReference>
<dbReference type="Proteomes" id="UP000190814">
    <property type="component" value="Unassembled WGS sequence"/>
</dbReference>
<sequence>MKIVLVALNAKYVHSNLAVYDLEAYFKKHNPQVDCELEVCEYTINHNLDLILQALYKQKADVYAFSCYIWNIKEVLTLTHELKKLLPESLIWLGGPEASYGADKYLKENKELEGIMVGEGEATFAKLMKIWVKLGIDGLASENRKKDPYEKINGIVYRKDNGGITENKGTERIDLDDIPFVYKDLSKFENRIIYYETSRGCPFSCSYCLSSIDKAVRFRSFEIVRKELDSFLERKVPQVKFIDRTFNCNKIHAREIWRYISEHDNGVTNFHFEVAADLIEDEDIDIFKNMREGLIQLEIGLQSTNIQTIEAIRRKMDIGSVKDTLLKIRNLGNIHQHLDLIAGLPYEGFESFRKSFNDAMEMKPNQLQLGFLKVLKGSYMGEMTEEYDIKHSDVQPFEVLSTKWIDYDEIMVLKNIEEMVEVYYNSDQFEYTLPYVTSFFKSQFDFYKELGDYYEKKNLFGIGFKRENRYITLIKFMEKKIDDAEKHNGKSKSFKMITHSINKNVSIEFDYDLFIELLTFDYYLRENAKSRPMWLKSKSIYSKDKTTHIESMSDETYNFIMSLGEVYIEIDDETGEKEKSNHHGEYVLAEFNYNKRSRLSHNAAVKFYKK</sequence>
<accession>A0A1T4VA75</accession>
<dbReference type="SUPFAM" id="SSF102114">
    <property type="entry name" value="Radical SAM enzymes"/>
    <property type="match status" value="1"/>
</dbReference>
<evidence type="ECO:0000256" key="2">
    <source>
        <dbReference type="ARBA" id="ARBA00022691"/>
    </source>
</evidence>
<evidence type="ECO:0000259" key="7">
    <source>
        <dbReference type="PROSITE" id="PS51918"/>
    </source>
</evidence>
<evidence type="ECO:0000256" key="5">
    <source>
        <dbReference type="ARBA" id="ARBA00023014"/>
    </source>
</evidence>
<evidence type="ECO:0000256" key="4">
    <source>
        <dbReference type="ARBA" id="ARBA00023004"/>
    </source>
</evidence>
<keyword evidence="9" id="KW-1185">Reference proteome</keyword>
<dbReference type="PROSITE" id="PS51918">
    <property type="entry name" value="RADICAL_SAM"/>
    <property type="match status" value="1"/>
</dbReference>
<dbReference type="SMART" id="SM00729">
    <property type="entry name" value="Elp3"/>
    <property type="match status" value="1"/>
</dbReference>
<evidence type="ECO:0000313" key="9">
    <source>
        <dbReference type="Proteomes" id="UP000190814"/>
    </source>
</evidence>
<protein>
    <submittedName>
        <fullName evidence="8">Radical SAM superfamily enzyme YgiQ, UPF0313 family</fullName>
    </submittedName>
</protein>
<dbReference type="PANTHER" id="PTHR43409">
    <property type="entry name" value="ANAEROBIC MAGNESIUM-PROTOPORPHYRIN IX MONOMETHYL ESTER CYCLASE-RELATED"/>
    <property type="match status" value="1"/>
</dbReference>
<dbReference type="PROSITE" id="PS51332">
    <property type="entry name" value="B12_BINDING"/>
    <property type="match status" value="1"/>
</dbReference>
<feature type="domain" description="Radical SAM core" evidence="7">
    <location>
        <begin position="187"/>
        <end position="406"/>
    </location>
</feature>
<dbReference type="GO" id="GO:0046872">
    <property type="term" value="F:metal ion binding"/>
    <property type="evidence" value="ECO:0007669"/>
    <property type="project" value="UniProtKB-KW"/>
</dbReference>
<dbReference type="AlphaFoldDB" id="A0A1T4VA75"/>
<dbReference type="InterPro" id="IPR025288">
    <property type="entry name" value="DUF4080"/>
</dbReference>
<gene>
    <name evidence="8" type="ORF">SAMN02745111_00573</name>
</gene>
<dbReference type="Pfam" id="PF02310">
    <property type="entry name" value="B12-binding"/>
    <property type="match status" value="1"/>
</dbReference>
<organism evidence="8 9">
    <name type="scientific">Eubacterium uniforme</name>
    <dbReference type="NCBI Taxonomy" id="39495"/>
    <lineage>
        <taxon>Bacteria</taxon>
        <taxon>Bacillati</taxon>
        <taxon>Bacillota</taxon>
        <taxon>Clostridia</taxon>
        <taxon>Eubacteriales</taxon>
        <taxon>Eubacteriaceae</taxon>
        <taxon>Eubacterium</taxon>
    </lineage>
</organism>
<dbReference type="GO" id="GO:0003824">
    <property type="term" value="F:catalytic activity"/>
    <property type="evidence" value="ECO:0007669"/>
    <property type="project" value="InterPro"/>
</dbReference>
<evidence type="ECO:0000259" key="6">
    <source>
        <dbReference type="PROSITE" id="PS51332"/>
    </source>
</evidence>
<feature type="domain" description="B12-binding" evidence="6">
    <location>
        <begin position="1"/>
        <end position="138"/>
    </location>
</feature>
<dbReference type="STRING" id="39495.SAMN02745111_00573"/>
<dbReference type="SFLD" id="SFLDG01082">
    <property type="entry name" value="B12-binding_domain_containing"/>
    <property type="match status" value="1"/>
</dbReference>
<name>A0A1T4VA75_9FIRM</name>
<dbReference type="InterPro" id="IPR058240">
    <property type="entry name" value="rSAM_sf"/>
</dbReference>